<organism evidence="1 2">
    <name type="scientific">Lucilia cuprina</name>
    <name type="common">Green bottle fly</name>
    <name type="synonym">Australian sheep blowfly</name>
    <dbReference type="NCBI Taxonomy" id="7375"/>
    <lineage>
        <taxon>Eukaryota</taxon>
        <taxon>Metazoa</taxon>
        <taxon>Ecdysozoa</taxon>
        <taxon>Arthropoda</taxon>
        <taxon>Hexapoda</taxon>
        <taxon>Insecta</taxon>
        <taxon>Pterygota</taxon>
        <taxon>Neoptera</taxon>
        <taxon>Endopterygota</taxon>
        <taxon>Diptera</taxon>
        <taxon>Brachycera</taxon>
        <taxon>Muscomorpha</taxon>
        <taxon>Oestroidea</taxon>
        <taxon>Calliphoridae</taxon>
        <taxon>Luciliinae</taxon>
        <taxon>Lucilia</taxon>
    </lineage>
</organism>
<accession>A0A0L0CNA5</accession>
<sequence length="211" mass="23367">MHLWDDDKLELRVLAASSSDRMDDKSEITPMCFHAQQFGGKLGKSEASSFAGKITIKTLSLCFNPGTLDESQNVSGLNHVNFQLFKDCIEAQQNLYLPGTLDDLQNVSGLNHVNFQLFKDCVEAQQNLYLPGLEKKGSQLNNMSGSHGFTQLRSRCDALVALETRDNILSLVASGSTFFPFKSCDNILSLSQAQDKSFQENAKDTFDNNSL</sequence>
<evidence type="ECO:0000313" key="2">
    <source>
        <dbReference type="Proteomes" id="UP000037069"/>
    </source>
</evidence>
<keyword evidence="2" id="KW-1185">Reference proteome</keyword>
<dbReference type="EMBL" id="JRES01000145">
    <property type="protein sequence ID" value="KNC33828.1"/>
    <property type="molecule type" value="Genomic_DNA"/>
</dbReference>
<dbReference type="Proteomes" id="UP000037069">
    <property type="component" value="Unassembled WGS sequence"/>
</dbReference>
<gene>
    <name evidence="1" type="ORF">FF38_08998</name>
</gene>
<proteinExistence type="predicted"/>
<comment type="caution">
    <text evidence="1">The sequence shown here is derived from an EMBL/GenBank/DDBJ whole genome shotgun (WGS) entry which is preliminary data.</text>
</comment>
<name>A0A0L0CNA5_LUCCU</name>
<reference evidence="1 2" key="1">
    <citation type="journal article" date="2015" name="Nat. Commun.">
        <title>Lucilia cuprina genome unlocks parasitic fly biology to underpin future interventions.</title>
        <authorList>
            <person name="Anstead C.A."/>
            <person name="Korhonen P.K."/>
            <person name="Young N.D."/>
            <person name="Hall R.S."/>
            <person name="Jex A.R."/>
            <person name="Murali S.C."/>
            <person name="Hughes D.S."/>
            <person name="Lee S.F."/>
            <person name="Perry T."/>
            <person name="Stroehlein A.J."/>
            <person name="Ansell B.R."/>
            <person name="Breugelmans B."/>
            <person name="Hofmann A."/>
            <person name="Qu J."/>
            <person name="Dugan S."/>
            <person name="Lee S.L."/>
            <person name="Chao H."/>
            <person name="Dinh H."/>
            <person name="Han Y."/>
            <person name="Doddapaneni H.V."/>
            <person name="Worley K.C."/>
            <person name="Muzny D.M."/>
            <person name="Ioannidis P."/>
            <person name="Waterhouse R.M."/>
            <person name="Zdobnov E.M."/>
            <person name="James P.J."/>
            <person name="Bagnall N.H."/>
            <person name="Kotze A.C."/>
            <person name="Gibbs R.A."/>
            <person name="Richards S."/>
            <person name="Batterham P."/>
            <person name="Gasser R.B."/>
        </authorList>
    </citation>
    <scope>NUCLEOTIDE SEQUENCE [LARGE SCALE GENOMIC DNA]</scope>
    <source>
        <strain evidence="1 2">LS</strain>
        <tissue evidence="1">Full body</tissue>
    </source>
</reference>
<dbReference type="AlphaFoldDB" id="A0A0L0CNA5"/>
<protein>
    <submittedName>
        <fullName evidence="1">Uncharacterized protein</fullName>
    </submittedName>
</protein>
<evidence type="ECO:0000313" key="1">
    <source>
        <dbReference type="EMBL" id="KNC33828.1"/>
    </source>
</evidence>